<dbReference type="EMBL" id="BMCI01000001">
    <property type="protein sequence ID" value="GGC43396.1"/>
    <property type="molecule type" value="Genomic_DNA"/>
</dbReference>
<evidence type="ECO:0000256" key="2">
    <source>
        <dbReference type="SAM" id="Phobius"/>
    </source>
</evidence>
<keyword evidence="2" id="KW-0812">Transmembrane</keyword>
<feature type="region of interest" description="Disordered" evidence="1">
    <location>
        <begin position="96"/>
        <end position="119"/>
    </location>
</feature>
<reference evidence="3" key="2">
    <citation type="submission" date="2020-09" db="EMBL/GenBank/DDBJ databases">
        <authorList>
            <person name="Sun Q."/>
            <person name="Sedlacek I."/>
        </authorList>
    </citation>
    <scope>NUCLEOTIDE SEQUENCE</scope>
    <source>
        <strain evidence="3">CCM 7217</strain>
    </source>
</reference>
<protein>
    <submittedName>
        <fullName evidence="3">Uncharacterized protein</fullName>
    </submittedName>
</protein>
<feature type="compositionally biased region" description="Acidic residues" evidence="1">
    <location>
        <begin position="35"/>
        <end position="44"/>
    </location>
</feature>
<organism evidence="3 4">
    <name type="scientific">Haloferax sulfurifontis</name>
    <dbReference type="NCBI Taxonomy" id="255616"/>
    <lineage>
        <taxon>Archaea</taxon>
        <taxon>Methanobacteriati</taxon>
        <taxon>Methanobacteriota</taxon>
        <taxon>Stenosarchaea group</taxon>
        <taxon>Halobacteria</taxon>
        <taxon>Halobacteriales</taxon>
        <taxon>Haloferacaceae</taxon>
        <taxon>Haloferax</taxon>
    </lineage>
</organism>
<sequence length="119" mass="13043">MDMADFTLFEVHLHDGFEFSPTNSSPLFSKRGDAELEADDESYDDYDAEFDADERDELDDAESDESGGRSGLGLLVGLVLLVGIAAAVRYIRGGDDDLDELTDLDDDADEERGEVEIDA</sequence>
<keyword evidence="2" id="KW-0472">Membrane</keyword>
<comment type="caution">
    <text evidence="3">The sequence shown here is derived from an EMBL/GenBank/DDBJ whole genome shotgun (WGS) entry which is preliminary data.</text>
</comment>
<reference evidence="3" key="1">
    <citation type="journal article" date="2014" name="Int. J. Syst. Evol. Microbiol.">
        <title>Complete genome sequence of Corynebacterium casei LMG S-19264T (=DSM 44701T), isolated from a smear-ripened cheese.</title>
        <authorList>
            <consortium name="US DOE Joint Genome Institute (JGI-PGF)"/>
            <person name="Walter F."/>
            <person name="Albersmeier A."/>
            <person name="Kalinowski J."/>
            <person name="Ruckert C."/>
        </authorList>
    </citation>
    <scope>NUCLEOTIDE SEQUENCE</scope>
    <source>
        <strain evidence="3">CCM 7217</strain>
    </source>
</reference>
<evidence type="ECO:0000313" key="4">
    <source>
        <dbReference type="Proteomes" id="UP000646833"/>
    </source>
</evidence>
<dbReference type="AlphaFoldDB" id="A0A830E576"/>
<name>A0A830E576_9EURY</name>
<dbReference type="Proteomes" id="UP000646833">
    <property type="component" value="Unassembled WGS sequence"/>
</dbReference>
<keyword evidence="2" id="KW-1133">Transmembrane helix</keyword>
<evidence type="ECO:0000256" key="1">
    <source>
        <dbReference type="SAM" id="MobiDB-lite"/>
    </source>
</evidence>
<evidence type="ECO:0000313" key="3">
    <source>
        <dbReference type="EMBL" id="GGC43396.1"/>
    </source>
</evidence>
<proteinExistence type="predicted"/>
<gene>
    <name evidence="3" type="ORF">GCM10007209_01320</name>
</gene>
<accession>A0A830E576</accession>
<feature type="region of interest" description="Disordered" evidence="1">
    <location>
        <begin position="19"/>
        <end position="44"/>
    </location>
</feature>
<feature type="transmembrane region" description="Helical" evidence="2">
    <location>
        <begin position="72"/>
        <end position="91"/>
    </location>
</feature>